<dbReference type="GO" id="GO:0045214">
    <property type="term" value="P:sarcomere organization"/>
    <property type="evidence" value="ECO:0007669"/>
    <property type="project" value="TreeGrafter"/>
</dbReference>
<dbReference type="InterPro" id="IPR014751">
    <property type="entry name" value="XRCC4-like_C"/>
</dbReference>
<feature type="domain" description="Myosin tail" evidence="4">
    <location>
        <begin position="4"/>
        <end position="200"/>
    </location>
</feature>
<dbReference type="PANTHER" id="PTHR45615:SF51">
    <property type="entry name" value="MYOSIN-1"/>
    <property type="match status" value="1"/>
</dbReference>
<dbReference type="InterPro" id="IPR002928">
    <property type="entry name" value="Myosin_tail"/>
</dbReference>
<dbReference type="GO" id="GO:0032982">
    <property type="term" value="C:myosin filament"/>
    <property type="evidence" value="ECO:0007669"/>
    <property type="project" value="TreeGrafter"/>
</dbReference>
<dbReference type="FunFam" id="1.20.5.370:FF:000009">
    <property type="entry name" value="Myosin heavy chain, isoform G"/>
    <property type="match status" value="1"/>
</dbReference>
<dbReference type="Pfam" id="PF01576">
    <property type="entry name" value="Myosin_tail_1"/>
    <property type="match status" value="1"/>
</dbReference>
<proteinExistence type="inferred from homology"/>
<comment type="similarity">
    <text evidence="1">Belongs to the TRAFAC class myosin-kinesin ATPase superfamily. Myosin family.</text>
</comment>
<accession>A0A914RF70</accession>
<dbReference type="AlphaFoldDB" id="A0A914RF70"/>
<dbReference type="WBParaSite" id="PEQ_0000340801-mRNA-1">
    <property type="protein sequence ID" value="PEQ_0000340801-mRNA-1"/>
    <property type="gene ID" value="PEQ_0000340801"/>
</dbReference>
<dbReference type="Proteomes" id="UP000887564">
    <property type="component" value="Unplaced"/>
</dbReference>
<name>A0A914RF70_PAREQ</name>
<evidence type="ECO:0000313" key="5">
    <source>
        <dbReference type="Proteomes" id="UP000887564"/>
    </source>
</evidence>
<reference evidence="6" key="1">
    <citation type="submission" date="2022-11" db="UniProtKB">
        <authorList>
            <consortium name="WormBaseParasite"/>
        </authorList>
    </citation>
    <scope>IDENTIFICATION</scope>
</reference>
<dbReference type="GO" id="GO:0005737">
    <property type="term" value="C:cytoplasm"/>
    <property type="evidence" value="ECO:0007669"/>
    <property type="project" value="TreeGrafter"/>
</dbReference>
<evidence type="ECO:0000256" key="3">
    <source>
        <dbReference type="SAM" id="Coils"/>
    </source>
</evidence>
<dbReference type="GO" id="GO:0051015">
    <property type="term" value="F:actin filament binding"/>
    <property type="evidence" value="ECO:0007669"/>
    <property type="project" value="TreeGrafter"/>
</dbReference>
<keyword evidence="2 3" id="KW-0175">Coiled coil</keyword>
<sequence length="292" mass="34271">LQHALDEAEAALEAEESKVARAQLEVTQIRSDIEKRIQEKEEEFENTRKNHQRALDSMQATLEAEVKGKTELLRVKKKLESDINDLEIALDHANKANVDAQKNIKRHIEQIKELQMQIDDEQRHRDEFRENFLSAEKRLALAQSEKEEIMVNIMQAERLKKQQEVELAESKEQENELTTRNANLNAAKKKLESEMQLLRNEARRYQDAMKTLSKQERRCRELQFQVDEDKKSFDRLNDLIEKLQGKIKLQKKQVDEAEEVANMNLQKYRQVQLALESAEERAEVAENSLLKL</sequence>
<dbReference type="Gene3D" id="1.20.5.370">
    <property type="match status" value="4"/>
</dbReference>
<evidence type="ECO:0000256" key="1">
    <source>
        <dbReference type="ARBA" id="ARBA00008314"/>
    </source>
</evidence>
<dbReference type="GO" id="GO:0000146">
    <property type="term" value="F:microfilament motor activity"/>
    <property type="evidence" value="ECO:0007669"/>
    <property type="project" value="TreeGrafter"/>
</dbReference>
<dbReference type="PANTHER" id="PTHR45615">
    <property type="entry name" value="MYOSIN HEAVY CHAIN, NON-MUSCLE"/>
    <property type="match status" value="1"/>
</dbReference>
<dbReference type="SUPFAM" id="SSF90257">
    <property type="entry name" value="Myosin rod fragments"/>
    <property type="match status" value="1"/>
</dbReference>
<dbReference type="GO" id="GO:0006936">
    <property type="term" value="P:muscle contraction"/>
    <property type="evidence" value="ECO:0007669"/>
    <property type="project" value="TreeGrafter"/>
</dbReference>
<protein>
    <submittedName>
        <fullName evidence="6">Myosin tail domain-containing protein</fullName>
    </submittedName>
</protein>
<dbReference type="GO" id="GO:0016460">
    <property type="term" value="C:myosin II complex"/>
    <property type="evidence" value="ECO:0007669"/>
    <property type="project" value="TreeGrafter"/>
</dbReference>
<evidence type="ECO:0000256" key="2">
    <source>
        <dbReference type="ARBA" id="ARBA00023054"/>
    </source>
</evidence>
<evidence type="ECO:0000259" key="4">
    <source>
        <dbReference type="Pfam" id="PF01576"/>
    </source>
</evidence>
<evidence type="ECO:0000313" key="6">
    <source>
        <dbReference type="WBParaSite" id="PEQ_0000340801-mRNA-1"/>
    </source>
</evidence>
<organism evidence="5 6">
    <name type="scientific">Parascaris equorum</name>
    <name type="common">Equine roundworm</name>
    <dbReference type="NCBI Taxonomy" id="6256"/>
    <lineage>
        <taxon>Eukaryota</taxon>
        <taxon>Metazoa</taxon>
        <taxon>Ecdysozoa</taxon>
        <taxon>Nematoda</taxon>
        <taxon>Chromadorea</taxon>
        <taxon>Rhabditida</taxon>
        <taxon>Spirurina</taxon>
        <taxon>Ascaridomorpha</taxon>
        <taxon>Ascaridoidea</taxon>
        <taxon>Ascarididae</taxon>
        <taxon>Parascaris</taxon>
    </lineage>
</organism>
<feature type="coiled-coil region" evidence="3">
    <location>
        <begin position="5"/>
        <end position="288"/>
    </location>
</feature>
<keyword evidence="5" id="KW-1185">Reference proteome</keyword>